<keyword evidence="4" id="KW-1185">Reference proteome</keyword>
<feature type="domain" description="AB hydrolase-1" evidence="1">
    <location>
        <begin position="162"/>
        <end position="390"/>
    </location>
</feature>
<dbReference type="Pfam" id="PF00561">
    <property type="entry name" value="Abhydrolase_1"/>
    <property type="match status" value="1"/>
</dbReference>
<dbReference type="Gene3D" id="3.10.450.50">
    <property type="match status" value="1"/>
</dbReference>
<proteinExistence type="predicted"/>
<protein>
    <submittedName>
        <fullName evidence="3">Hydrolase</fullName>
    </submittedName>
</protein>
<dbReference type="GO" id="GO:0016787">
    <property type="term" value="F:hydrolase activity"/>
    <property type="evidence" value="ECO:0007669"/>
    <property type="project" value="UniProtKB-KW"/>
</dbReference>
<evidence type="ECO:0000259" key="1">
    <source>
        <dbReference type="Pfam" id="PF00561"/>
    </source>
</evidence>
<dbReference type="RefSeq" id="WP_054803846.1">
    <property type="nucleotide sequence ID" value="NZ_CP019445.1"/>
</dbReference>
<keyword evidence="3" id="KW-0378">Hydrolase</keyword>
<evidence type="ECO:0000259" key="2">
    <source>
        <dbReference type="Pfam" id="PF12680"/>
    </source>
</evidence>
<dbReference type="EMBL" id="CP019445">
    <property type="protein sequence ID" value="APZ07455.1"/>
    <property type="molecule type" value="Genomic_DNA"/>
</dbReference>
<dbReference type="Pfam" id="PF12680">
    <property type="entry name" value="SnoaL_2"/>
    <property type="match status" value="1"/>
</dbReference>
<reference evidence="3 4" key="1">
    <citation type="submission" date="2017-01" db="EMBL/GenBank/DDBJ databases">
        <authorList>
            <person name="Cao J.-M."/>
        </authorList>
    </citation>
    <scope>NUCLEOTIDE SEQUENCE [LARGE SCALE GENOMIC DNA]</scope>
    <source>
        <strain evidence="3 4">888-76</strain>
    </source>
</reference>
<feature type="domain" description="SnoaL-like" evidence="2">
    <location>
        <begin position="14"/>
        <end position="122"/>
    </location>
</feature>
<dbReference type="InterPro" id="IPR029058">
    <property type="entry name" value="AB_hydrolase_fold"/>
</dbReference>
<name>A0A830Z462_9ENTR</name>
<dbReference type="Gene3D" id="3.40.50.1820">
    <property type="entry name" value="alpha/beta hydrolase"/>
    <property type="match status" value="1"/>
</dbReference>
<dbReference type="PANTHER" id="PTHR43798">
    <property type="entry name" value="MONOACYLGLYCEROL LIPASE"/>
    <property type="match status" value="1"/>
</dbReference>
<evidence type="ECO:0000313" key="3">
    <source>
        <dbReference type="EMBL" id="APZ07455.1"/>
    </source>
</evidence>
<dbReference type="SUPFAM" id="SSF53474">
    <property type="entry name" value="alpha/beta-Hydrolases"/>
    <property type="match status" value="1"/>
</dbReference>
<dbReference type="InterPro" id="IPR000073">
    <property type="entry name" value="AB_hydrolase_1"/>
</dbReference>
<dbReference type="KEGG" id="kco:BWI95_21615"/>
<dbReference type="AlphaFoldDB" id="A0A830Z462"/>
<gene>
    <name evidence="3" type="ORF">BWI95_21615</name>
</gene>
<evidence type="ECO:0000313" key="4">
    <source>
        <dbReference type="Proteomes" id="UP000187148"/>
    </source>
</evidence>
<accession>A0A830Z462</accession>
<dbReference type="InterPro" id="IPR032710">
    <property type="entry name" value="NTF2-like_dom_sf"/>
</dbReference>
<dbReference type="InterPro" id="IPR037401">
    <property type="entry name" value="SnoaL-like"/>
</dbReference>
<dbReference type="SUPFAM" id="SSF54427">
    <property type="entry name" value="NTF2-like"/>
    <property type="match status" value="1"/>
</dbReference>
<sequence length="409" mass="44758">MEVTANQTPASAVVETYLAAFAAGRVDEIVSLLADDVVWHIDGEPGVSTVGLLQGPEQVRRWLIAFPQNFRPREFVINEIIAQHDSVLVLGRFRHTVVSTQHTVGSDMIIHFTVTNGKIRRYQIFEDSALLARAFDAGDEWSLQQVRINGTLYRYRDIGEGPVLLFAHGLFASHHIFAAQVQALSHAYRCIVVDMPGHGLSGYDATGWTLDDLSRDLALMIDELALGKVTIVGQSQGAMVALRLAATYPKLLAGLVLIGTSARAELPERLEMWRRQRETLLKGSDEAREALFTTLQSYVNSEEWLQNHPHEAAEERAMMHAHNREGLALALDAAVFDRGDISHLLPIIAAPTLVIVGEEDRATPVELSKEIAALLPDAQLLTLAKTGHHPPTEAADAVTAAIAGFIAAK</sequence>
<organism evidence="3 4">
    <name type="scientific">Kosakonia cowanii JCM 10956 = DSM 18146</name>
    <dbReference type="NCBI Taxonomy" id="1300165"/>
    <lineage>
        <taxon>Bacteria</taxon>
        <taxon>Pseudomonadati</taxon>
        <taxon>Pseudomonadota</taxon>
        <taxon>Gammaproteobacteria</taxon>
        <taxon>Enterobacterales</taxon>
        <taxon>Enterobacteriaceae</taxon>
        <taxon>Kosakonia</taxon>
    </lineage>
</organism>
<dbReference type="InterPro" id="IPR050266">
    <property type="entry name" value="AB_hydrolase_sf"/>
</dbReference>
<dbReference type="PRINTS" id="PR00111">
    <property type="entry name" value="ABHYDROLASE"/>
</dbReference>
<dbReference type="Proteomes" id="UP000187148">
    <property type="component" value="Chromosome"/>
</dbReference>